<evidence type="ECO:0000256" key="3">
    <source>
        <dbReference type="ARBA" id="ARBA00022763"/>
    </source>
</evidence>
<comment type="caution">
    <text evidence="16">The sequence shown here is derived from an EMBL/GenBank/DDBJ whole genome shotgun (WGS) entry which is preliminary data.</text>
</comment>
<evidence type="ECO:0000256" key="6">
    <source>
        <dbReference type="ARBA" id="ARBA00023128"/>
    </source>
</evidence>
<dbReference type="GO" id="GO:0005654">
    <property type="term" value="C:nucleoplasm"/>
    <property type="evidence" value="ECO:0007669"/>
    <property type="project" value="UniProtKB-ARBA"/>
</dbReference>
<name>A0AAN7MWD1_MYCAM</name>
<dbReference type="GO" id="GO:0004844">
    <property type="term" value="F:uracil DNA N-glycosylase activity"/>
    <property type="evidence" value="ECO:0007669"/>
    <property type="project" value="UniProtKB-UniRule"/>
</dbReference>
<feature type="domain" description="Uracil-DNA glycosylase-like" evidence="15">
    <location>
        <begin position="223"/>
        <end position="384"/>
    </location>
</feature>
<gene>
    <name evidence="12" type="primary">UNG</name>
    <name evidence="12" type="synonym">UNG1</name>
    <name evidence="16" type="ORF">QYF61_002808</name>
</gene>
<accession>A0AAN7MWD1</accession>
<protein>
    <recommendedName>
        <fullName evidence="12">Uracil-DNA glycosylase</fullName>
        <shortName evidence="12">UDG</shortName>
        <ecNumber evidence="12">3.2.2.27</ecNumber>
    </recommendedName>
</protein>
<comment type="subunit">
    <text evidence="11">Interacts with RPA2 subunit of the RPA trimer; this interaction mediates UNG2 recruitment to RPA-coated single-stranded DNA at stalled replication forks. Interacts with PCNA; this interaction mediates UNG2 recruitment to S-phase replication foci. Interacts (via N-terminus) with FAM72A.</text>
</comment>
<evidence type="ECO:0000256" key="12">
    <source>
        <dbReference type="HAMAP-Rule" id="MF_03166"/>
    </source>
</evidence>
<keyword evidence="8 12" id="KW-0539">Nucleus</keyword>
<comment type="function">
    <text evidence="12">Excises uracil residues from the DNA which can arise as a result of misincorporation of dUMP residues by DNA polymerase or due to deamination of cytosine.</text>
</comment>
<keyword evidence="17" id="KW-1185">Reference proteome</keyword>
<proteinExistence type="inferred from homology"/>
<dbReference type="InterPro" id="IPR018085">
    <property type="entry name" value="Ura-DNA_Glyclase_AS"/>
</dbReference>
<organism evidence="16 17">
    <name type="scientific">Mycteria americana</name>
    <name type="common">Wood stork</name>
    <dbReference type="NCBI Taxonomy" id="33587"/>
    <lineage>
        <taxon>Eukaryota</taxon>
        <taxon>Metazoa</taxon>
        <taxon>Chordata</taxon>
        <taxon>Craniata</taxon>
        <taxon>Vertebrata</taxon>
        <taxon>Euteleostomi</taxon>
        <taxon>Archelosauria</taxon>
        <taxon>Archosauria</taxon>
        <taxon>Dinosauria</taxon>
        <taxon>Saurischia</taxon>
        <taxon>Theropoda</taxon>
        <taxon>Coelurosauria</taxon>
        <taxon>Aves</taxon>
        <taxon>Neognathae</taxon>
        <taxon>Neoaves</taxon>
        <taxon>Aequornithes</taxon>
        <taxon>Ciconiiformes</taxon>
        <taxon>Ciconiidae</taxon>
        <taxon>Mycteria</taxon>
    </lineage>
</organism>
<dbReference type="CDD" id="cd10027">
    <property type="entry name" value="UDG-F1-like"/>
    <property type="match status" value="1"/>
</dbReference>
<dbReference type="PANTHER" id="PTHR11264">
    <property type="entry name" value="URACIL-DNA GLYCOSYLASE"/>
    <property type="match status" value="1"/>
</dbReference>
<keyword evidence="2" id="KW-0597">Phosphoprotein</keyword>
<comment type="similarity">
    <text evidence="1 12">Belongs to the uracil-DNA glycosylase (UDG) superfamily. UNG family.</text>
</comment>
<comment type="catalytic activity">
    <reaction evidence="9">
        <text>a 2'-deoxyuridine in double-stranded DNA + H2O = a 2'-deoxyribose 5'-monophosphate in double-stranded DNA + uracil</text>
        <dbReference type="Rhea" id="RHEA:81455"/>
        <dbReference type="Rhea" id="RHEA-COMP:14231"/>
        <dbReference type="Rhea" id="RHEA-COMP:17071"/>
        <dbReference type="ChEBI" id="CHEBI:15377"/>
        <dbReference type="ChEBI" id="CHEBI:17568"/>
        <dbReference type="ChEBI" id="CHEBI:133902"/>
        <dbReference type="ChEBI" id="CHEBI:139095"/>
    </reaction>
    <physiologicalReaction direction="left-to-right" evidence="9">
        <dbReference type="Rhea" id="RHEA:81456"/>
    </physiologicalReaction>
</comment>
<feature type="active site" description="Proton acceptor" evidence="12 13">
    <location>
        <position position="238"/>
    </location>
</feature>
<dbReference type="SMART" id="SM00986">
    <property type="entry name" value="UDG"/>
    <property type="match status" value="1"/>
</dbReference>
<dbReference type="EC" id="3.2.2.27" evidence="12"/>
<dbReference type="InterPro" id="IPR005122">
    <property type="entry name" value="Uracil-DNA_glycosylase-like"/>
</dbReference>
<dbReference type="EMBL" id="JAUNZN010000013">
    <property type="protein sequence ID" value="KAK4812981.1"/>
    <property type="molecule type" value="Genomic_DNA"/>
</dbReference>
<feature type="region of interest" description="Disordered" evidence="14">
    <location>
        <begin position="1"/>
        <end position="35"/>
    </location>
</feature>
<evidence type="ECO:0000256" key="5">
    <source>
        <dbReference type="ARBA" id="ARBA00022990"/>
    </source>
</evidence>
<comment type="subcellular location">
    <subcellularLocation>
        <location evidence="12">Mitochondrion</location>
    </subcellularLocation>
    <subcellularLocation>
        <location evidence="12">Nucleus</location>
    </subcellularLocation>
</comment>
<keyword evidence="7 12" id="KW-0234">DNA repair</keyword>
<keyword evidence="5" id="KW-0007">Acetylation</keyword>
<comment type="catalytic activity">
    <reaction evidence="12">
        <text>Hydrolyzes single-stranded DNA or mismatched double-stranded DNA and polynucleotides, releasing free uracil.</text>
        <dbReference type="EC" id="3.2.2.27"/>
    </reaction>
</comment>
<evidence type="ECO:0000313" key="16">
    <source>
        <dbReference type="EMBL" id="KAK4812981.1"/>
    </source>
</evidence>
<dbReference type="Pfam" id="PF03167">
    <property type="entry name" value="UDG"/>
    <property type="match status" value="1"/>
</dbReference>
<evidence type="ECO:0000256" key="14">
    <source>
        <dbReference type="SAM" id="MobiDB-lite"/>
    </source>
</evidence>
<evidence type="ECO:0000313" key="17">
    <source>
        <dbReference type="Proteomes" id="UP001333110"/>
    </source>
</evidence>
<dbReference type="PROSITE" id="PS00130">
    <property type="entry name" value="U_DNA_GLYCOSYLASE"/>
    <property type="match status" value="1"/>
</dbReference>
<dbReference type="NCBIfam" id="NF003591">
    <property type="entry name" value="PRK05254.1-4"/>
    <property type="match status" value="1"/>
</dbReference>
<keyword evidence="6 12" id="KW-0496">Mitochondrion</keyword>
<dbReference type="InterPro" id="IPR036895">
    <property type="entry name" value="Uracil-DNA_glycosylase-like_sf"/>
</dbReference>
<dbReference type="SUPFAM" id="SSF52141">
    <property type="entry name" value="Uracil-DNA glycosylase-like"/>
    <property type="match status" value="1"/>
</dbReference>
<evidence type="ECO:0000256" key="10">
    <source>
        <dbReference type="ARBA" id="ARBA00052828"/>
    </source>
</evidence>
<evidence type="ECO:0000256" key="9">
    <source>
        <dbReference type="ARBA" id="ARBA00052069"/>
    </source>
</evidence>
<feature type="region of interest" description="Disordered" evidence="14">
    <location>
        <begin position="136"/>
        <end position="156"/>
    </location>
</feature>
<evidence type="ECO:0000256" key="7">
    <source>
        <dbReference type="ARBA" id="ARBA00023204"/>
    </source>
</evidence>
<dbReference type="NCBIfam" id="NF003592">
    <property type="entry name" value="PRK05254.1-5"/>
    <property type="match status" value="1"/>
</dbReference>
<dbReference type="GO" id="GO:0097510">
    <property type="term" value="P:base-excision repair, AP site formation via deaminated base removal"/>
    <property type="evidence" value="ECO:0007669"/>
    <property type="project" value="TreeGrafter"/>
</dbReference>
<dbReference type="PANTHER" id="PTHR11264:SF0">
    <property type="entry name" value="URACIL-DNA GLYCOSYLASE"/>
    <property type="match status" value="1"/>
</dbReference>
<evidence type="ECO:0000256" key="1">
    <source>
        <dbReference type="ARBA" id="ARBA00008184"/>
    </source>
</evidence>
<comment type="catalytic activity">
    <reaction evidence="10">
        <text>a 2'-deoxyuridine in single-stranded DNA + H2O = a 2'-deoxyribose 5'-monophosphate in single-stranded DNA + uracil</text>
        <dbReference type="Rhea" id="RHEA:81459"/>
        <dbReference type="Rhea" id="RHEA-COMP:12847"/>
        <dbReference type="Rhea" id="RHEA-COMP:19684"/>
        <dbReference type="ChEBI" id="CHEBI:15377"/>
        <dbReference type="ChEBI" id="CHEBI:17568"/>
        <dbReference type="ChEBI" id="CHEBI:133902"/>
        <dbReference type="ChEBI" id="CHEBI:139095"/>
    </reaction>
    <physiologicalReaction direction="left-to-right" evidence="10">
        <dbReference type="Rhea" id="RHEA:81460"/>
    </physiologicalReaction>
</comment>
<sequence length="397" mass="44070">MIGQKTLHSFFSAAPTKKRGRSPEPGGDTEAERLSASCGKPIGRNVLFLVDQWEARVSAPACGRDPLGAAANGGGPAVVLPRNTRVRRGRPRWAARGRGMAAARLSLLGLRLGRGPPRPLCSRLFARRFQASAAKKAKAAGDEAGKASPLSPEQLDRIRKNKEAALQRLAERNVPPGFGESWRQQLAGEFSKPYFMELMAFVAEERKRYTVYPPPEQVFTWTQMCDIRDVKVVILGQDPYHGPNQAHGLCFSVQKPVPPPPSLENIYKELSTDIEDFTHPGHGDLTGWAKQGVLLLNAVLTVRAHQATSHKERGWEQFTDVVVSWLNKNLHGVVFMLWGAYAQKKGSSIDRKRHHVLQTVHPSPFSVNRGFFGCRHFSKTNELLKKSGKKPIDWRAL</sequence>
<dbReference type="HAMAP" id="MF_00148">
    <property type="entry name" value="UDG"/>
    <property type="match status" value="1"/>
</dbReference>
<keyword evidence="3 12" id="KW-0227">DNA damage</keyword>
<dbReference type="AlphaFoldDB" id="A0AAN7MWD1"/>
<evidence type="ECO:0000256" key="11">
    <source>
        <dbReference type="ARBA" id="ARBA00064140"/>
    </source>
</evidence>
<dbReference type="NCBIfam" id="TIGR00628">
    <property type="entry name" value="ung"/>
    <property type="match status" value="1"/>
</dbReference>
<dbReference type="SMART" id="SM00987">
    <property type="entry name" value="UreE_C"/>
    <property type="match status" value="1"/>
</dbReference>
<evidence type="ECO:0000256" key="8">
    <source>
        <dbReference type="ARBA" id="ARBA00023242"/>
    </source>
</evidence>
<dbReference type="NCBIfam" id="NF003589">
    <property type="entry name" value="PRK05254.1-2"/>
    <property type="match status" value="1"/>
</dbReference>
<dbReference type="NCBIfam" id="NF003588">
    <property type="entry name" value="PRK05254.1-1"/>
    <property type="match status" value="1"/>
</dbReference>
<evidence type="ECO:0000259" key="15">
    <source>
        <dbReference type="SMART" id="SM00986"/>
    </source>
</evidence>
<keyword evidence="4 12" id="KW-0378">Hydrolase</keyword>
<dbReference type="InterPro" id="IPR002043">
    <property type="entry name" value="UDG_fam1"/>
</dbReference>
<reference evidence="16 17" key="1">
    <citation type="journal article" date="2023" name="J. Hered.">
        <title>Chromosome-level genome of the wood stork (Mycteria americana) provides insight into avian chromosome evolution.</title>
        <authorList>
            <person name="Flamio R. Jr."/>
            <person name="Ramstad K.M."/>
        </authorList>
    </citation>
    <scope>NUCLEOTIDE SEQUENCE [LARGE SCALE GENOMIC DNA]</scope>
    <source>
        <strain evidence="16">JAX WOST 10</strain>
    </source>
</reference>
<evidence type="ECO:0000256" key="4">
    <source>
        <dbReference type="ARBA" id="ARBA00022801"/>
    </source>
</evidence>
<dbReference type="FunFam" id="3.40.470.10:FF:000004">
    <property type="entry name" value="Uracil-DNA glycosylase"/>
    <property type="match status" value="1"/>
</dbReference>
<dbReference type="GO" id="GO:0005739">
    <property type="term" value="C:mitochondrion"/>
    <property type="evidence" value="ECO:0007669"/>
    <property type="project" value="UniProtKB-SubCell"/>
</dbReference>
<dbReference type="Gene3D" id="3.40.470.10">
    <property type="entry name" value="Uracil-DNA glycosylase-like domain"/>
    <property type="match status" value="1"/>
</dbReference>
<dbReference type="Proteomes" id="UP001333110">
    <property type="component" value="Unassembled WGS sequence"/>
</dbReference>
<evidence type="ECO:0000256" key="2">
    <source>
        <dbReference type="ARBA" id="ARBA00022553"/>
    </source>
</evidence>
<evidence type="ECO:0000256" key="13">
    <source>
        <dbReference type="PROSITE-ProRule" id="PRU10072"/>
    </source>
</evidence>